<dbReference type="Proteomes" id="UP000470470">
    <property type="component" value="Unassembled WGS sequence"/>
</dbReference>
<evidence type="ECO:0008006" key="3">
    <source>
        <dbReference type="Google" id="ProtNLM"/>
    </source>
</evidence>
<name>A0A7K3WGB9_9ACTN</name>
<dbReference type="RefSeq" id="WP_152730922.1">
    <property type="nucleotide sequence ID" value="NZ_JAABOZ010000004.1"/>
</dbReference>
<comment type="caution">
    <text evidence="1">The sequence shown here is derived from an EMBL/GenBank/DDBJ whole genome shotgun (WGS) entry which is preliminary data.</text>
</comment>
<reference evidence="1 2" key="1">
    <citation type="submission" date="2020-02" db="EMBL/GenBank/DDBJ databases">
        <title>The whole genome sequence of CPCC 205119.</title>
        <authorList>
            <person name="Jiang Z."/>
        </authorList>
    </citation>
    <scope>NUCLEOTIDE SEQUENCE [LARGE SCALE GENOMIC DNA]</scope>
    <source>
        <strain evidence="1 2">CPCC 205119</strain>
    </source>
</reference>
<protein>
    <recommendedName>
        <fullName evidence="3">Flagellar protein FliT</fullName>
    </recommendedName>
</protein>
<dbReference type="AlphaFoldDB" id="A0A7K3WGB9"/>
<proteinExistence type="predicted"/>
<gene>
    <name evidence="1" type="ORF">G1H19_16240</name>
</gene>
<evidence type="ECO:0000313" key="2">
    <source>
        <dbReference type="Proteomes" id="UP000470470"/>
    </source>
</evidence>
<organism evidence="1 2">
    <name type="scientific">Goekera deserti</name>
    <dbReference type="NCBI Taxonomy" id="2497753"/>
    <lineage>
        <taxon>Bacteria</taxon>
        <taxon>Bacillati</taxon>
        <taxon>Actinomycetota</taxon>
        <taxon>Actinomycetes</taxon>
        <taxon>Geodermatophilales</taxon>
        <taxon>Geodermatophilaceae</taxon>
        <taxon>Goekera</taxon>
    </lineage>
</organism>
<keyword evidence="2" id="KW-1185">Reference proteome</keyword>
<sequence>MSLDRRSPGVGTPADSWPDVLDVLEGELIDAQRAIAGVDTDAIVEWGRRMTDWIPPNALGPVPDDLRERAARLLQHQLAVAEEIVERITQSKKQRDVAARMAYAPSRPIAAFIDRPI</sequence>
<dbReference type="EMBL" id="JAAGWK010000024">
    <property type="protein sequence ID" value="NEL55538.1"/>
    <property type="molecule type" value="Genomic_DNA"/>
</dbReference>
<accession>A0A7K3WGB9</accession>
<evidence type="ECO:0000313" key="1">
    <source>
        <dbReference type="EMBL" id="NEL55538.1"/>
    </source>
</evidence>